<accession>A0A8J4BF76</accession>
<dbReference type="EMBL" id="BNCO01000038">
    <property type="protein sequence ID" value="GIL60050.1"/>
    <property type="molecule type" value="Genomic_DNA"/>
</dbReference>
<feature type="transmembrane region" description="Helical" evidence="2">
    <location>
        <begin position="532"/>
        <end position="558"/>
    </location>
</feature>
<evidence type="ECO:0000313" key="4">
    <source>
        <dbReference type="Proteomes" id="UP000747399"/>
    </source>
</evidence>
<feature type="compositionally biased region" description="Basic residues" evidence="1">
    <location>
        <begin position="203"/>
        <end position="213"/>
    </location>
</feature>
<feature type="compositionally biased region" description="Polar residues" evidence="1">
    <location>
        <begin position="502"/>
        <end position="513"/>
    </location>
</feature>
<dbReference type="AlphaFoldDB" id="A0A8J4BF76"/>
<feature type="region of interest" description="Disordered" evidence="1">
    <location>
        <begin position="155"/>
        <end position="233"/>
    </location>
</feature>
<keyword evidence="2" id="KW-1133">Transmembrane helix</keyword>
<feature type="compositionally biased region" description="Pro residues" evidence="1">
    <location>
        <begin position="688"/>
        <end position="703"/>
    </location>
</feature>
<name>A0A8J4BF76_9CHLO</name>
<dbReference type="InterPro" id="IPR051425">
    <property type="entry name" value="Formin_Homology"/>
</dbReference>
<evidence type="ECO:0000256" key="2">
    <source>
        <dbReference type="SAM" id="Phobius"/>
    </source>
</evidence>
<protein>
    <submittedName>
        <fullName evidence="3">Uncharacterized protein</fullName>
    </submittedName>
</protein>
<feature type="non-terminal residue" evidence="3">
    <location>
        <position position="736"/>
    </location>
</feature>
<evidence type="ECO:0000256" key="1">
    <source>
        <dbReference type="SAM" id="MobiDB-lite"/>
    </source>
</evidence>
<keyword evidence="2" id="KW-0472">Membrane</keyword>
<feature type="region of interest" description="Disordered" evidence="1">
    <location>
        <begin position="688"/>
        <end position="712"/>
    </location>
</feature>
<proteinExistence type="predicted"/>
<evidence type="ECO:0000313" key="3">
    <source>
        <dbReference type="EMBL" id="GIL60050.1"/>
    </source>
</evidence>
<dbReference type="Proteomes" id="UP000747399">
    <property type="component" value="Unassembled WGS sequence"/>
</dbReference>
<gene>
    <name evidence="3" type="ORF">Vafri_14659</name>
</gene>
<sequence>MWSIPGPVFTAGGITAHLFWSHFDTFAKPYSVWNIQDSLMSLKWPNSNMSLESQQPALVKTPTTIMGSLAVMQIVMDLSFLPGAIVVAAYSPSSTNASLTVRGVIFTSLPPAGCYPEPRSTRASPPAAIRVPPPTPPTGGAGMVMLEVPQTLPRRRLISSRRPSGGHHHEISRRMGDPNNKFRPEALLQHHQQQQVSQTQQKTTRRSITRRRREQLAVVAPPSAAAPPPPPPAVAAAAAVATLTAAAAATQGLDPALSNFTSCLWTLSFDRSAAQARHDYLLRIYDISHGQGSNVTTVMAAVPPSDTPSGSNADGDQQRPMNLPYVFLESVTLVVPQPELDVLIWSWANNSTAVATEPGLADQLDRMLTGSSLAEESAVAISSRYSYAVNASSIYDRGSDIITRLAFQRFWWCGLEGRNVVLTSVLPAEPPELIEEKIVLQPPPVRDLPVSYHSSPAAHSHDPQLPISIPSSPPQKPLQPSIATVPVHQRKMPSAVSPLSPPLTSDIITSSSPIVDDDNSQSRKTNTKTAPAAAAIIGGAVVGAFCTVAATVSGLLCCASWRRRRRRQGYSKDTAERSVPYLQNPLDKLEHAAAGDRAEQQLQQYPAAYGPDREAACNTAITSKGFTNDGSGSLPQQQLTGFHNGDSTSINISDKFQQPTSTTTSEKTAAACCTEADSTNAVAFDLPPPPPAITSTAPPPPGPSLVGANSSSSSKQVTATSALNRAYIHLLHMFYK</sequence>
<feature type="compositionally biased region" description="Basic and acidic residues" evidence="1">
    <location>
        <begin position="167"/>
        <end position="184"/>
    </location>
</feature>
<feature type="region of interest" description="Disordered" evidence="1">
    <location>
        <begin position="449"/>
        <end position="526"/>
    </location>
</feature>
<reference evidence="3" key="1">
    <citation type="journal article" date="2021" name="Proc. Natl. Acad. Sci. U.S.A.">
        <title>Three genomes in the algal genus Volvox reveal the fate of a haploid sex-determining region after a transition to homothallism.</title>
        <authorList>
            <person name="Yamamoto K."/>
            <person name="Hamaji T."/>
            <person name="Kawai-Toyooka H."/>
            <person name="Matsuzaki R."/>
            <person name="Takahashi F."/>
            <person name="Nishimura Y."/>
            <person name="Kawachi M."/>
            <person name="Noguchi H."/>
            <person name="Minakuchi Y."/>
            <person name="Umen J.G."/>
            <person name="Toyoda A."/>
            <person name="Nozaki H."/>
        </authorList>
    </citation>
    <scope>NUCLEOTIDE SEQUENCE</scope>
    <source>
        <strain evidence="3">NIES-3780</strain>
    </source>
</reference>
<keyword evidence="4" id="KW-1185">Reference proteome</keyword>
<keyword evidence="2" id="KW-0812">Transmembrane</keyword>
<feature type="compositionally biased region" description="Low complexity" evidence="1">
    <location>
        <begin position="189"/>
        <end position="202"/>
    </location>
</feature>
<dbReference type="PANTHER" id="PTHR45725">
    <property type="entry name" value="FORMIN HOMOLOGY 2 FAMILY MEMBER"/>
    <property type="match status" value="1"/>
</dbReference>
<organism evidence="3 4">
    <name type="scientific">Volvox africanus</name>
    <dbReference type="NCBI Taxonomy" id="51714"/>
    <lineage>
        <taxon>Eukaryota</taxon>
        <taxon>Viridiplantae</taxon>
        <taxon>Chlorophyta</taxon>
        <taxon>core chlorophytes</taxon>
        <taxon>Chlorophyceae</taxon>
        <taxon>CS clade</taxon>
        <taxon>Chlamydomonadales</taxon>
        <taxon>Volvocaceae</taxon>
        <taxon>Volvox</taxon>
    </lineage>
</organism>
<comment type="caution">
    <text evidence="3">The sequence shown here is derived from an EMBL/GenBank/DDBJ whole genome shotgun (WGS) entry which is preliminary data.</text>
</comment>
<feature type="compositionally biased region" description="Pro residues" evidence="1">
    <location>
        <begin position="224"/>
        <end position="233"/>
    </location>
</feature>